<sequence length="199" mass="21607">MTHWYFPSLENSTSRSCRVVVYSVTSVSPTMPPCTLRWAWLWISASSRTSLSFFQEKVMGESLELAAEQMKVTLDPLRADCVSGCSVLHTVNASLTTHKLVLADGEHAAALQCLRVGAAGGDAGQEALLCHPDRKPLELAVTQQAGGVQPPAGRQHRAPFNAPTSLETAVPHLREGVGLDRHDGVITQISVERRRERGL</sequence>
<organism evidence="1 2">
    <name type="scientific">Dissostichus mawsoni</name>
    <name type="common">Antarctic cod</name>
    <dbReference type="NCBI Taxonomy" id="36200"/>
    <lineage>
        <taxon>Eukaryota</taxon>
        <taxon>Metazoa</taxon>
        <taxon>Chordata</taxon>
        <taxon>Craniata</taxon>
        <taxon>Vertebrata</taxon>
        <taxon>Euteleostomi</taxon>
        <taxon>Actinopterygii</taxon>
        <taxon>Neopterygii</taxon>
        <taxon>Teleostei</taxon>
        <taxon>Neoteleostei</taxon>
        <taxon>Acanthomorphata</taxon>
        <taxon>Eupercaria</taxon>
        <taxon>Perciformes</taxon>
        <taxon>Notothenioidei</taxon>
        <taxon>Nototheniidae</taxon>
        <taxon>Dissostichus</taxon>
    </lineage>
</organism>
<comment type="caution">
    <text evidence="1">The sequence shown here is derived from an EMBL/GenBank/DDBJ whole genome shotgun (WGS) entry which is preliminary data.</text>
</comment>
<keyword evidence="2" id="KW-1185">Reference proteome</keyword>
<evidence type="ECO:0000313" key="2">
    <source>
        <dbReference type="Proteomes" id="UP000518266"/>
    </source>
</evidence>
<protein>
    <submittedName>
        <fullName evidence="1">Uncharacterized protein</fullName>
    </submittedName>
</protein>
<proteinExistence type="predicted"/>
<accession>A0A7J5ZBE2</accession>
<feature type="non-terminal residue" evidence="1">
    <location>
        <position position="199"/>
    </location>
</feature>
<dbReference type="EMBL" id="JAAKFY010000003">
    <property type="protein sequence ID" value="KAF3859105.1"/>
    <property type="molecule type" value="Genomic_DNA"/>
</dbReference>
<dbReference type="Proteomes" id="UP000518266">
    <property type="component" value="Unassembled WGS sequence"/>
</dbReference>
<name>A0A7J5ZBE2_DISMA</name>
<evidence type="ECO:0000313" key="1">
    <source>
        <dbReference type="EMBL" id="KAF3859105.1"/>
    </source>
</evidence>
<gene>
    <name evidence="1" type="ORF">F7725_021504</name>
</gene>
<reference evidence="1 2" key="1">
    <citation type="submission" date="2020-03" db="EMBL/GenBank/DDBJ databases">
        <title>Dissostichus mawsoni Genome sequencing and assembly.</title>
        <authorList>
            <person name="Park H."/>
        </authorList>
    </citation>
    <scope>NUCLEOTIDE SEQUENCE [LARGE SCALE GENOMIC DNA]</scope>
    <source>
        <strain evidence="1">DM0001</strain>
        <tissue evidence="1">Muscle</tissue>
    </source>
</reference>
<dbReference type="AlphaFoldDB" id="A0A7J5ZBE2"/>